<dbReference type="SUPFAM" id="SSF53822">
    <property type="entry name" value="Periplasmic binding protein-like I"/>
    <property type="match status" value="1"/>
</dbReference>
<proteinExistence type="inferred from homology"/>
<dbReference type="OrthoDB" id="9813037at2"/>
<evidence type="ECO:0000313" key="7">
    <source>
        <dbReference type="EMBL" id="RKF26432.1"/>
    </source>
</evidence>
<feature type="signal peptide" evidence="5">
    <location>
        <begin position="1"/>
        <end position="29"/>
    </location>
</feature>
<evidence type="ECO:0000256" key="5">
    <source>
        <dbReference type="SAM" id="SignalP"/>
    </source>
</evidence>
<protein>
    <recommendedName>
        <fullName evidence="6">Periplasmic binding protein domain-containing protein</fullName>
    </recommendedName>
</protein>
<feature type="domain" description="Periplasmic binding protein" evidence="6">
    <location>
        <begin position="64"/>
        <end position="318"/>
    </location>
</feature>
<comment type="subcellular location">
    <subcellularLocation>
        <location evidence="1">Cell envelope</location>
    </subcellularLocation>
</comment>
<dbReference type="PANTHER" id="PTHR46847:SF1">
    <property type="entry name" value="D-ALLOSE-BINDING PERIPLASMIC PROTEIN-RELATED"/>
    <property type="match status" value="1"/>
</dbReference>
<dbReference type="RefSeq" id="WP_120329228.1">
    <property type="nucleotide sequence ID" value="NZ_CP109307.1"/>
</dbReference>
<dbReference type="Pfam" id="PF13407">
    <property type="entry name" value="Peripla_BP_4"/>
    <property type="match status" value="1"/>
</dbReference>
<evidence type="ECO:0000256" key="2">
    <source>
        <dbReference type="ARBA" id="ARBA00007639"/>
    </source>
</evidence>
<organism evidence="7 8">
    <name type="scientific">Micromonospora globbae</name>
    <dbReference type="NCBI Taxonomy" id="1894969"/>
    <lineage>
        <taxon>Bacteria</taxon>
        <taxon>Bacillati</taxon>
        <taxon>Actinomycetota</taxon>
        <taxon>Actinomycetes</taxon>
        <taxon>Micromonosporales</taxon>
        <taxon>Micromonosporaceae</taxon>
        <taxon>Micromonospora</taxon>
    </lineage>
</organism>
<dbReference type="GO" id="GO:0030313">
    <property type="term" value="C:cell envelope"/>
    <property type="evidence" value="ECO:0007669"/>
    <property type="project" value="UniProtKB-SubCell"/>
</dbReference>
<dbReference type="PROSITE" id="PS51257">
    <property type="entry name" value="PROKAR_LIPOPROTEIN"/>
    <property type="match status" value="1"/>
</dbReference>
<evidence type="ECO:0000256" key="4">
    <source>
        <dbReference type="SAM" id="MobiDB-lite"/>
    </source>
</evidence>
<evidence type="ECO:0000256" key="1">
    <source>
        <dbReference type="ARBA" id="ARBA00004196"/>
    </source>
</evidence>
<gene>
    <name evidence="7" type="ORF">D7I43_15610</name>
</gene>
<dbReference type="InterPro" id="IPR025997">
    <property type="entry name" value="SBP_2_dom"/>
</dbReference>
<evidence type="ECO:0000259" key="6">
    <source>
        <dbReference type="Pfam" id="PF13407"/>
    </source>
</evidence>
<keyword evidence="3 5" id="KW-0732">Signal</keyword>
<comment type="caution">
    <text evidence="7">The sequence shown here is derived from an EMBL/GenBank/DDBJ whole genome shotgun (WGS) entry which is preliminary data.</text>
</comment>
<evidence type="ECO:0000313" key="8">
    <source>
        <dbReference type="Proteomes" id="UP000285744"/>
    </source>
</evidence>
<sequence>MSTRSRVVKALTRGSAALLAVALFTSACGSDGGSGGEPAEPIAGRPTPTDQKPDEKVKIAMIGFANNPYWVSVKAGADYADRVLTDRNGEVDWIVAGDNIDVQTVSSAIRAADAQGYKGIGFFIAGEGNCADIKTLSAKGLKMGAYNTLFDCVGESGGTINYAQEQYKAGQLAAQEMIKAAGGKAGKVGIIVSQFTAPGSEQRRKGFVDGLQGSNLTLVGEGVEAKDSASNTFAAAQNYLQSNPDLVGIYATAGGPFGAAQAVAAANKQDTVKVIGYDITTENIDAIKNGSMYGVIGQDAFGQGYNVAVELFNAAVTGQAPAQVTQEATAPFVTKDNLAEHDPATLPLGTPGAS</sequence>
<dbReference type="AlphaFoldDB" id="A0A420F0D1"/>
<reference evidence="7 8" key="1">
    <citation type="journal article" date="2018" name="Int. J. Syst. Evol. Microbiol.">
        <title>Micromonospora globbae sp. nov., an endophytic actinomycete isolated from roots of Globba winitii C. H. Wright.</title>
        <authorList>
            <person name="Kuncharoen N."/>
            <person name="Pittayakhajonwut P."/>
            <person name="Tanasupawat S."/>
        </authorList>
    </citation>
    <scope>NUCLEOTIDE SEQUENCE [LARGE SCALE GENOMIC DNA]</scope>
    <source>
        <strain evidence="7 8">WPS1-2</strain>
    </source>
</reference>
<dbReference type="CDD" id="cd01536">
    <property type="entry name" value="PBP1_ABC_sugar_binding-like"/>
    <property type="match status" value="1"/>
</dbReference>
<dbReference type="Proteomes" id="UP000285744">
    <property type="component" value="Unassembled WGS sequence"/>
</dbReference>
<accession>A0A420F0D1</accession>
<dbReference type="PANTHER" id="PTHR46847">
    <property type="entry name" value="D-ALLOSE-BINDING PERIPLASMIC PROTEIN-RELATED"/>
    <property type="match status" value="1"/>
</dbReference>
<dbReference type="InterPro" id="IPR028082">
    <property type="entry name" value="Peripla_BP_I"/>
</dbReference>
<evidence type="ECO:0000256" key="3">
    <source>
        <dbReference type="ARBA" id="ARBA00022729"/>
    </source>
</evidence>
<comment type="similarity">
    <text evidence="2">Belongs to the bacterial solute-binding protein 2 family.</text>
</comment>
<dbReference type="EMBL" id="RAQQ01000010">
    <property type="protein sequence ID" value="RKF26432.1"/>
    <property type="molecule type" value="Genomic_DNA"/>
</dbReference>
<name>A0A420F0D1_9ACTN</name>
<feature type="chain" id="PRO_5019072764" description="Periplasmic binding protein domain-containing protein" evidence="5">
    <location>
        <begin position="30"/>
        <end position="354"/>
    </location>
</feature>
<feature type="region of interest" description="Disordered" evidence="4">
    <location>
        <begin position="30"/>
        <end position="53"/>
    </location>
</feature>
<dbReference type="Gene3D" id="3.40.50.2300">
    <property type="match status" value="2"/>
</dbReference>
<dbReference type="GO" id="GO:0030246">
    <property type="term" value="F:carbohydrate binding"/>
    <property type="evidence" value="ECO:0007669"/>
    <property type="project" value="UniProtKB-ARBA"/>
</dbReference>